<organism evidence="2 3">
    <name type="scientific">Massilia aquatica</name>
    <dbReference type="NCBI Taxonomy" id="2609000"/>
    <lineage>
        <taxon>Bacteria</taxon>
        <taxon>Pseudomonadati</taxon>
        <taxon>Pseudomonadota</taxon>
        <taxon>Betaproteobacteria</taxon>
        <taxon>Burkholderiales</taxon>
        <taxon>Oxalobacteraceae</taxon>
        <taxon>Telluria group</taxon>
        <taxon>Massilia</taxon>
    </lineage>
</organism>
<reference evidence="2 3" key="1">
    <citation type="submission" date="2019-09" db="EMBL/GenBank/DDBJ databases">
        <title>Taxonomy of Antarctic Massilia spp.: description of Massilia rubra sp. nov., Massilia aquatica sp. nov., Massilia mucilaginosa sp. nov., Massilia frigida sp. nov. isolated from streams, lakes and regoliths.</title>
        <authorList>
            <person name="Holochova P."/>
            <person name="Sedlacek I."/>
            <person name="Kralova S."/>
            <person name="Maslanova I."/>
            <person name="Busse H.-J."/>
            <person name="Stankova E."/>
            <person name="Vrbovska V."/>
            <person name="Kovarovic V."/>
            <person name="Bartak M."/>
            <person name="Svec P."/>
            <person name="Pantucek R."/>
        </authorList>
    </citation>
    <scope>NUCLEOTIDE SEQUENCE [LARGE SCALE GENOMIC DNA]</scope>
    <source>
        <strain evidence="2 3">CCM 8693</strain>
    </source>
</reference>
<keyword evidence="3" id="KW-1185">Reference proteome</keyword>
<sequence>MRSTTFFVAAWLCASSVQAASNLTAGGVVLLQPDQVIGARVTVDKLAPYLKQVDSAATRALKATKGVPASGGFLVVAMRPGEQSKIWLDFNPPLSQALATALVDGARAVPVPAVKGTVVVAMKYGVGGGSAPSHAVPSPAEWKEVAKAAGVPLEIGDLVERIWK</sequence>
<proteinExistence type="predicted"/>
<comment type="caution">
    <text evidence="2">The sequence shown here is derived from an EMBL/GenBank/DDBJ whole genome shotgun (WGS) entry which is preliminary data.</text>
</comment>
<dbReference type="EMBL" id="VVIW01000002">
    <property type="protein sequence ID" value="NHZ39716.1"/>
    <property type="molecule type" value="Genomic_DNA"/>
</dbReference>
<protein>
    <submittedName>
        <fullName evidence="2">Uncharacterized protein</fullName>
    </submittedName>
</protein>
<name>A0ABX0LXY6_9BURK</name>
<gene>
    <name evidence="2" type="ORF">F1609_05965</name>
</gene>
<feature type="chain" id="PRO_5045539053" evidence="1">
    <location>
        <begin position="20"/>
        <end position="164"/>
    </location>
</feature>
<dbReference type="RefSeq" id="WP_167075560.1">
    <property type="nucleotide sequence ID" value="NZ_VVIW01000002.1"/>
</dbReference>
<accession>A0ABX0LXY6</accession>
<evidence type="ECO:0000313" key="2">
    <source>
        <dbReference type="EMBL" id="NHZ39716.1"/>
    </source>
</evidence>
<dbReference type="Proteomes" id="UP000819052">
    <property type="component" value="Unassembled WGS sequence"/>
</dbReference>
<evidence type="ECO:0000313" key="3">
    <source>
        <dbReference type="Proteomes" id="UP000819052"/>
    </source>
</evidence>
<keyword evidence="1" id="KW-0732">Signal</keyword>
<evidence type="ECO:0000256" key="1">
    <source>
        <dbReference type="SAM" id="SignalP"/>
    </source>
</evidence>
<feature type="signal peptide" evidence="1">
    <location>
        <begin position="1"/>
        <end position="19"/>
    </location>
</feature>